<dbReference type="Pfam" id="PF21302">
    <property type="entry name" value="Zn_ribbon_RlmA"/>
    <property type="match status" value="1"/>
</dbReference>
<dbReference type="GO" id="GO:0008168">
    <property type="term" value="F:methyltransferase activity"/>
    <property type="evidence" value="ECO:0007669"/>
    <property type="project" value="UniProtKB-KW"/>
</dbReference>
<feature type="binding site" evidence="2">
    <location>
        <position position="75"/>
    </location>
    <ligand>
        <name>S-adenosyl-L-methionine</name>
        <dbReference type="ChEBI" id="CHEBI:59789"/>
    </ligand>
</feature>
<dbReference type="AlphaFoldDB" id="A0A975PD15"/>
<dbReference type="InterPro" id="IPR016718">
    <property type="entry name" value="rRNA_m1G-MeTrfase_A_prd"/>
</dbReference>
<protein>
    <submittedName>
        <fullName evidence="5">Methyltransferase domain-containing protein</fullName>
    </submittedName>
</protein>
<dbReference type="GO" id="GO:0032259">
    <property type="term" value="P:methylation"/>
    <property type="evidence" value="ECO:0007669"/>
    <property type="project" value="UniProtKB-KW"/>
</dbReference>
<dbReference type="InterPro" id="IPR029063">
    <property type="entry name" value="SAM-dependent_MTases_sf"/>
</dbReference>
<proteinExistence type="predicted"/>
<evidence type="ECO:0000313" key="5">
    <source>
        <dbReference type="EMBL" id="QWQ34774.1"/>
    </source>
</evidence>
<feature type="binding site" evidence="2">
    <location>
        <position position="191"/>
    </location>
    <ligand>
        <name>S-adenosyl-L-methionine</name>
        <dbReference type="ChEBI" id="CHEBI:59789"/>
    </ligand>
</feature>
<dbReference type="RefSeq" id="WP_207346832.1">
    <property type="nucleotide sequence ID" value="NZ_CP076456.1"/>
</dbReference>
<accession>A0A975PD15</accession>
<feature type="domain" description="23S rRNA (guanine(745)-N(1))-methyltransferase N-terminal" evidence="4">
    <location>
        <begin position="10"/>
        <end position="48"/>
    </location>
</feature>
<dbReference type="Gene3D" id="3.40.50.150">
    <property type="entry name" value="Vaccinia Virus protein VP39"/>
    <property type="match status" value="1"/>
</dbReference>
<dbReference type="InterPro" id="IPR041698">
    <property type="entry name" value="Methyltransf_25"/>
</dbReference>
<dbReference type="SUPFAM" id="SSF53335">
    <property type="entry name" value="S-adenosyl-L-methionine-dependent methyltransferases"/>
    <property type="match status" value="1"/>
</dbReference>
<keyword evidence="1" id="KW-0479">Metal-binding</keyword>
<evidence type="ECO:0000259" key="3">
    <source>
        <dbReference type="Pfam" id="PF13649"/>
    </source>
</evidence>
<keyword evidence="5" id="KW-0489">Methyltransferase</keyword>
<reference evidence="5" key="1">
    <citation type="submission" date="2021-06" db="EMBL/GenBank/DDBJ databases">
        <title>Novel species in genus Arthrobacter.</title>
        <authorList>
            <person name="Zhang G."/>
        </authorList>
    </citation>
    <scope>NUCLEOTIDE SEQUENCE</scope>
    <source>
        <strain evidence="5">Zg-ZUI122</strain>
    </source>
</reference>
<feature type="domain" description="Methyltransferase" evidence="3">
    <location>
        <begin position="96"/>
        <end position="176"/>
    </location>
</feature>
<gene>
    <name evidence="5" type="ORF">KG104_09360</name>
</gene>
<dbReference type="GO" id="GO:0046872">
    <property type="term" value="F:metal ion binding"/>
    <property type="evidence" value="ECO:0007669"/>
    <property type="project" value="UniProtKB-KW"/>
</dbReference>
<organism evidence="5 6">
    <name type="scientific">Arthrobacter sunyaminii</name>
    <dbReference type="NCBI Taxonomy" id="2816859"/>
    <lineage>
        <taxon>Bacteria</taxon>
        <taxon>Bacillati</taxon>
        <taxon>Actinomycetota</taxon>
        <taxon>Actinomycetes</taxon>
        <taxon>Micrococcales</taxon>
        <taxon>Micrococcaceae</taxon>
        <taxon>Arthrobacter</taxon>
    </lineage>
</organism>
<keyword evidence="5" id="KW-0808">Transferase</keyword>
<evidence type="ECO:0000256" key="2">
    <source>
        <dbReference type="PIRSR" id="PIRSR018249-2"/>
    </source>
</evidence>
<feature type="binding site" evidence="1">
    <location>
        <position position="35"/>
    </location>
    <ligand>
        <name>Zn(2+)</name>
        <dbReference type="ChEBI" id="CHEBI:29105"/>
    </ligand>
</feature>
<keyword evidence="6" id="KW-1185">Reference proteome</keyword>
<evidence type="ECO:0000259" key="4">
    <source>
        <dbReference type="Pfam" id="PF21302"/>
    </source>
</evidence>
<sequence length="282" mass="30242">MPSATPPLLLCPVCRGLLSSAETDQEHSLTCPGGHRYDAARQGYFNLLTGSGTKFAADTAEMVQARVDFLAAAHYRPMAQELARMVADAVPAARTVLDAGAGTGYYLGTVSQALPGTAAVALDISKFALRRAARALPAATCLVWDVWRPLPLGDASVDAVLNVFAPRNVPEFRRVLAGNGILAVVTPQPEHLQEIRSLAGMLDIGDEKETRVAAAVKDHFRAEQTRHCTYSMDLSAADIRNVALMGPSARHLDRDLLRNNLAELPESIPVTASFSLQLFRAA</sequence>
<keyword evidence="2" id="KW-0949">S-adenosyl-L-methionine</keyword>
<dbReference type="KEGG" id="asun:KG104_09360"/>
<name>A0A975PD15_9MICC</name>
<evidence type="ECO:0000256" key="1">
    <source>
        <dbReference type="PIRSR" id="PIRSR018249-1"/>
    </source>
</evidence>
<dbReference type="InterPro" id="IPR048647">
    <property type="entry name" value="RlmA_N"/>
</dbReference>
<dbReference type="Proteomes" id="UP000680588">
    <property type="component" value="Chromosome"/>
</dbReference>
<dbReference type="EMBL" id="CP076456">
    <property type="protein sequence ID" value="QWQ34774.1"/>
    <property type="molecule type" value="Genomic_DNA"/>
</dbReference>
<dbReference type="Pfam" id="PF13649">
    <property type="entry name" value="Methyltransf_25"/>
    <property type="match status" value="1"/>
</dbReference>
<keyword evidence="1" id="KW-0862">Zinc</keyword>
<feature type="binding site" evidence="2">
    <location>
        <begin position="103"/>
        <end position="104"/>
    </location>
    <ligand>
        <name>S-adenosyl-L-methionine</name>
        <dbReference type="ChEBI" id="CHEBI:59789"/>
    </ligand>
</feature>
<evidence type="ECO:0000313" key="6">
    <source>
        <dbReference type="Proteomes" id="UP000680588"/>
    </source>
</evidence>
<dbReference type="PIRSF" id="PIRSF018249">
    <property type="entry name" value="MyrA_prd"/>
    <property type="match status" value="1"/>
</dbReference>
<feature type="binding site" evidence="1">
    <location>
        <position position="31"/>
    </location>
    <ligand>
        <name>Zn(2+)</name>
        <dbReference type="ChEBI" id="CHEBI:29105"/>
    </ligand>
</feature>